<protein>
    <submittedName>
        <fullName evidence="6">Cellulose synthase/poly-beta-1,6-N-acetylglucosamine synthase-like glycosyltransferase</fullName>
    </submittedName>
</protein>
<gene>
    <name evidence="6" type="ORF">LX95_02679</name>
</gene>
<proteinExistence type="inferred from homology"/>
<comment type="caution">
    <text evidence="6">The sequence shown here is derived from an EMBL/GenBank/DDBJ whole genome shotgun (WGS) entry which is preliminary data.</text>
</comment>
<reference evidence="6 7" key="1">
    <citation type="submission" date="2018-06" db="EMBL/GenBank/DDBJ databases">
        <title>Genomic Encyclopedia of Archaeal and Bacterial Type Strains, Phase II (KMG-II): from individual species to whole genera.</title>
        <authorList>
            <person name="Goeker M."/>
        </authorList>
    </citation>
    <scope>NUCLEOTIDE SEQUENCE [LARGE SCALE GENOMIC DNA]</scope>
    <source>
        <strain evidence="6 7">DSM 15361</strain>
    </source>
</reference>
<dbReference type="RefSeq" id="WP_111541943.1">
    <property type="nucleotide sequence ID" value="NZ_QKYV01000009.1"/>
</dbReference>
<accession>A0A2W7HUK6</accession>
<name>A0A2W7HUK6_9FLAO</name>
<keyword evidence="4" id="KW-1133">Transmembrane helix</keyword>
<keyword evidence="3 6" id="KW-0808">Transferase</keyword>
<dbReference type="PANTHER" id="PTHR43630">
    <property type="entry name" value="POLY-BETA-1,6-N-ACETYL-D-GLUCOSAMINE SYNTHASE"/>
    <property type="match status" value="1"/>
</dbReference>
<evidence type="ECO:0000256" key="3">
    <source>
        <dbReference type="ARBA" id="ARBA00022679"/>
    </source>
</evidence>
<sequence>MSQIIFFVFVGIAAINFLYFLFFGSFLFSYKKKRVIASKQNHLPVSLVICAKNEAESLQLNIPYFLDQSHPDFEIVLVNDCSVDNTLDIMESFQKKDARIKIVNVQNNERFWGNKKYALTLGIKKASHAHLIFTDADCKPESKEWLALMSAQFNSDKEIVLGYGAYETVEKSFLNKIIRYETLITATQYFSYAFLGTPYMGVGRNLAYTSQLFYANNGFVDHMNVLSGDDDLFVNAVATSKNVALLLEEEGFTKSEPKKTWKDWYIQKRRHVSTSQHYKTKHQLLLGLYYVSQVLFWVLAIVLAFINFDFLYWVVSFMFIKIALQYIIIGKASQLLKEKGLLCFLPFQEIVLLSTQMIIFMHNKFSKPIHWK</sequence>
<evidence type="ECO:0000256" key="1">
    <source>
        <dbReference type="ARBA" id="ARBA00006739"/>
    </source>
</evidence>
<evidence type="ECO:0000313" key="6">
    <source>
        <dbReference type="EMBL" id="PZW37887.1"/>
    </source>
</evidence>
<keyword evidence="4" id="KW-0472">Membrane</keyword>
<comment type="similarity">
    <text evidence="1">Belongs to the glycosyltransferase 2 family.</text>
</comment>
<dbReference type="InterPro" id="IPR001173">
    <property type="entry name" value="Glyco_trans_2-like"/>
</dbReference>
<feature type="transmembrane region" description="Helical" evidence="4">
    <location>
        <begin position="284"/>
        <end position="304"/>
    </location>
</feature>
<dbReference type="AlphaFoldDB" id="A0A2W7HUK6"/>
<dbReference type="SUPFAM" id="SSF53448">
    <property type="entry name" value="Nucleotide-diphospho-sugar transferases"/>
    <property type="match status" value="1"/>
</dbReference>
<dbReference type="Gene3D" id="3.90.550.10">
    <property type="entry name" value="Spore Coat Polysaccharide Biosynthesis Protein SpsA, Chain A"/>
    <property type="match status" value="1"/>
</dbReference>
<dbReference type="EMBL" id="QKYV01000009">
    <property type="protein sequence ID" value="PZW37887.1"/>
    <property type="molecule type" value="Genomic_DNA"/>
</dbReference>
<organism evidence="6 7">
    <name type="scientific">Mesonia algae</name>
    <dbReference type="NCBI Taxonomy" id="213248"/>
    <lineage>
        <taxon>Bacteria</taxon>
        <taxon>Pseudomonadati</taxon>
        <taxon>Bacteroidota</taxon>
        <taxon>Flavobacteriia</taxon>
        <taxon>Flavobacteriales</taxon>
        <taxon>Flavobacteriaceae</taxon>
        <taxon>Mesonia</taxon>
    </lineage>
</organism>
<feature type="transmembrane region" description="Helical" evidence="4">
    <location>
        <begin position="341"/>
        <end position="362"/>
    </location>
</feature>
<keyword evidence="7" id="KW-1185">Reference proteome</keyword>
<evidence type="ECO:0000313" key="7">
    <source>
        <dbReference type="Proteomes" id="UP000249542"/>
    </source>
</evidence>
<dbReference type="Pfam" id="PF00535">
    <property type="entry name" value="Glycos_transf_2"/>
    <property type="match status" value="1"/>
</dbReference>
<dbReference type="InterPro" id="IPR029044">
    <property type="entry name" value="Nucleotide-diphossugar_trans"/>
</dbReference>
<dbReference type="Proteomes" id="UP000249542">
    <property type="component" value="Unassembled WGS sequence"/>
</dbReference>
<dbReference type="PANTHER" id="PTHR43630:SF1">
    <property type="entry name" value="POLY-BETA-1,6-N-ACETYL-D-GLUCOSAMINE SYNTHASE"/>
    <property type="match status" value="1"/>
</dbReference>
<feature type="transmembrane region" description="Helical" evidence="4">
    <location>
        <begin position="6"/>
        <end position="30"/>
    </location>
</feature>
<evidence type="ECO:0000256" key="2">
    <source>
        <dbReference type="ARBA" id="ARBA00022676"/>
    </source>
</evidence>
<evidence type="ECO:0000256" key="4">
    <source>
        <dbReference type="SAM" id="Phobius"/>
    </source>
</evidence>
<dbReference type="GO" id="GO:0016757">
    <property type="term" value="F:glycosyltransferase activity"/>
    <property type="evidence" value="ECO:0007669"/>
    <property type="project" value="UniProtKB-KW"/>
</dbReference>
<keyword evidence="2" id="KW-0328">Glycosyltransferase</keyword>
<feature type="domain" description="Glycosyltransferase 2-like" evidence="5">
    <location>
        <begin position="46"/>
        <end position="179"/>
    </location>
</feature>
<feature type="transmembrane region" description="Helical" evidence="4">
    <location>
        <begin position="310"/>
        <end position="329"/>
    </location>
</feature>
<keyword evidence="4" id="KW-0812">Transmembrane</keyword>
<evidence type="ECO:0000259" key="5">
    <source>
        <dbReference type="Pfam" id="PF00535"/>
    </source>
</evidence>